<evidence type="ECO:0000313" key="1">
    <source>
        <dbReference type="EMBL" id="KAJ4357255.1"/>
    </source>
</evidence>
<name>A0A9W8XTC6_9PLEO</name>
<sequence length="295" mass="34279">MSSTDLPPPYSVTASTRWLNASSAATDLVKCDLLHQFRRFVIEILAFTFDANFSLVNQALGQSSSTTIQTTTTILSESEHAELLRLSNLAKSVRKEMRRTWGTLDFDRRRPNEDHETLASMVVRPAIYYEVDAPYMLELISTYAAHRCEPNNRSKFSLVSQDKPYCYGFFRRLGFLGPFNLVMTIFGQTLWLHAIAIKTLAPNEEVRAVLNDAMKEYEVVELGLSKVYHYSEDNWNHIDWHHMADTIVTEEEEKRIRREKWAQERREREILRSEETRASLQPIMDMVDEIVRAVH</sequence>
<evidence type="ECO:0000313" key="2">
    <source>
        <dbReference type="Proteomes" id="UP001140513"/>
    </source>
</evidence>
<dbReference type="Proteomes" id="UP001140513">
    <property type="component" value="Unassembled WGS sequence"/>
</dbReference>
<gene>
    <name evidence="1" type="ORF">N0V89_001830</name>
</gene>
<dbReference type="EMBL" id="JAPEUX010000002">
    <property type="protein sequence ID" value="KAJ4357255.1"/>
    <property type="molecule type" value="Genomic_DNA"/>
</dbReference>
<proteinExistence type="predicted"/>
<keyword evidence="2" id="KW-1185">Reference proteome</keyword>
<dbReference type="GeneID" id="80905360"/>
<accession>A0A9W8XTC6</accession>
<dbReference type="RefSeq" id="XP_056074114.1">
    <property type="nucleotide sequence ID" value="XM_056210641.1"/>
</dbReference>
<dbReference type="AlphaFoldDB" id="A0A9W8XTC6"/>
<comment type="caution">
    <text evidence="1">The sequence shown here is derived from an EMBL/GenBank/DDBJ whole genome shotgun (WGS) entry which is preliminary data.</text>
</comment>
<reference evidence="1" key="1">
    <citation type="submission" date="2022-10" db="EMBL/GenBank/DDBJ databases">
        <title>Tapping the CABI collections for fungal endophytes: first genome assemblies for Collariella, Neodidymelliopsis, Ascochyta clinopodiicola, Didymella pomorum, Didymosphaeria variabile, Neocosmospora piperis and Neocucurbitaria cava.</title>
        <authorList>
            <person name="Hill R."/>
        </authorList>
    </citation>
    <scope>NUCLEOTIDE SEQUENCE</scope>
    <source>
        <strain evidence="1">IMI 356815</strain>
    </source>
</reference>
<protein>
    <submittedName>
        <fullName evidence="1">Uncharacterized protein</fullName>
    </submittedName>
</protein>
<dbReference type="OrthoDB" id="3796310at2759"/>
<organism evidence="1 2">
    <name type="scientific">Didymosphaeria variabile</name>
    <dbReference type="NCBI Taxonomy" id="1932322"/>
    <lineage>
        <taxon>Eukaryota</taxon>
        <taxon>Fungi</taxon>
        <taxon>Dikarya</taxon>
        <taxon>Ascomycota</taxon>
        <taxon>Pezizomycotina</taxon>
        <taxon>Dothideomycetes</taxon>
        <taxon>Pleosporomycetidae</taxon>
        <taxon>Pleosporales</taxon>
        <taxon>Massarineae</taxon>
        <taxon>Didymosphaeriaceae</taxon>
        <taxon>Didymosphaeria</taxon>
    </lineage>
</organism>